<keyword evidence="1" id="KW-0812">Transmembrane</keyword>
<reference evidence="2 3" key="1">
    <citation type="submission" date="2010-01" db="EMBL/GenBank/DDBJ databases">
        <authorList>
            <person name="Weinstock G."/>
            <person name="Sodergren E."/>
            <person name="Clifton S."/>
            <person name="Fulton L."/>
            <person name="Fulton B."/>
            <person name="Courtney L."/>
            <person name="Fronick C."/>
            <person name="Harrison M."/>
            <person name="Strong C."/>
            <person name="Farmer C."/>
            <person name="Delahaunty K."/>
            <person name="Markovic C."/>
            <person name="Hall O."/>
            <person name="Minx P."/>
            <person name="Tomlinson C."/>
            <person name="Mitreva M."/>
            <person name="Nelson J."/>
            <person name="Hou S."/>
            <person name="Wollam A."/>
            <person name="Pepin K.H."/>
            <person name="Johnson M."/>
            <person name="Bhonagiri V."/>
            <person name="Nash W.E."/>
            <person name="Warren W."/>
            <person name="Chinwalla A."/>
            <person name="Mardis E.R."/>
            <person name="Wilson R.K."/>
        </authorList>
    </citation>
    <scope>NUCLEOTIDE SEQUENCE [LARGE SCALE GENOMIC DNA]</scope>
    <source>
        <strain evidence="2 3">NJ9703</strain>
    </source>
</reference>
<keyword evidence="1" id="KW-1133">Transmembrane helix</keyword>
<evidence type="ECO:0000256" key="1">
    <source>
        <dbReference type="SAM" id="Phobius"/>
    </source>
</evidence>
<organism evidence="2 3">
    <name type="scientific">Neisseria subflava NJ9703</name>
    <dbReference type="NCBI Taxonomy" id="546268"/>
    <lineage>
        <taxon>Bacteria</taxon>
        <taxon>Pseudomonadati</taxon>
        <taxon>Pseudomonadota</taxon>
        <taxon>Betaproteobacteria</taxon>
        <taxon>Neisseriales</taxon>
        <taxon>Neisseriaceae</taxon>
        <taxon>Neisseria</taxon>
    </lineage>
</organism>
<evidence type="ECO:0000313" key="2">
    <source>
        <dbReference type="EMBL" id="EFC51405.1"/>
    </source>
</evidence>
<proteinExistence type="predicted"/>
<name>A0A9W5IPK4_NEISU</name>
<dbReference type="RefSeq" id="WP_004520678.1">
    <property type="nucleotide sequence ID" value="NZ_ACEO02000011.1"/>
</dbReference>
<gene>
    <name evidence="2" type="ORF">NEISUBOT_05132</name>
</gene>
<dbReference type="EMBL" id="ACEO02000011">
    <property type="protein sequence ID" value="EFC51405.1"/>
    <property type="molecule type" value="Genomic_DNA"/>
</dbReference>
<sequence>MTATTTMQIIVLFLWFAVLSDCSSVLMKYLIEKQKFSEAIKCLSPSGFTLSAFGFGHLLIWTYLLTSGTITIK</sequence>
<comment type="caution">
    <text evidence="2">The sequence shown here is derived from an EMBL/GenBank/DDBJ whole genome shotgun (WGS) entry which is preliminary data.</text>
</comment>
<feature type="transmembrane region" description="Helical" evidence="1">
    <location>
        <begin position="48"/>
        <end position="66"/>
    </location>
</feature>
<dbReference type="AlphaFoldDB" id="A0A9W5IPK4"/>
<dbReference type="Proteomes" id="UP000004621">
    <property type="component" value="Unassembled WGS sequence"/>
</dbReference>
<accession>A0A9W5IPK4</accession>
<protein>
    <submittedName>
        <fullName evidence="2">Uncharacterized protein</fullName>
    </submittedName>
</protein>
<evidence type="ECO:0000313" key="3">
    <source>
        <dbReference type="Proteomes" id="UP000004621"/>
    </source>
</evidence>
<keyword evidence="1" id="KW-0472">Membrane</keyword>